<accession>A0A4V1ADH9</accession>
<evidence type="ECO:0000313" key="2">
    <source>
        <dbReference type="EMBL" id="QBM85773.1"/>
    </source>
</evidence>
<dbReference type="Proteomes" id="UP000292447">
    <property type="component" value="Chromosome I"/>
</dbReference>
<organism evidence="2 3">
    <name type="scientific">Metschnikowia aff. pulcherrima</name>
    <dbReference type="NCBI Taxonomy" id="2163413"/>
    <lineage>
        <taxon>Eukaryota</taxon>
        <taxon>Fungi</taxon>
        <taxon>Dikarya</taxon>
        <taxon>Ascomycota</taxon>
        <taxon>Saccharomycotina</taxon>
        <taxon>Pichiomycetes</taxon>
        <taxon>Metschnikowiaceae</taxon>
        <taxon>Metschnikowia</taxon>
    </lineage>
</organism>
<sequence length="278" mass="31749">MLFSFLLITILSLVRLTWAKTTPLESLDEASVQRQKVTEIEFLTHQNCSNVTRDEINVILSYYPNVKVQCLAEKSVLIPTDLRVLENLESNEGAPKTGLFMKKKPFRFNEFKLLLETNSTRTQIPISPCVRTLGAGRGTYEISFSLRLLFLATFQVSRALPFYTTLGQLKGTLEFNSEVSYNVLCAYEDKQVRPVVEVSTVVTREITRVWTVEPNKKQFVTKSNWTKLDRIRVMEDTVMLSCVSEKYQTDICSWNSAEVAAKFTAESVRSMRNLVPFG</sequence>
<evidence type="ECO:0000256" key="1">
    <source>
        <dbReference type="SAM" id="SignalP"/>
    </source>
</evidence>
<proteinExistence type="predicted"/>
<dbReference type="AlphaFoldDB" id="A0A4V1ADH9"/>
<keyword evidence="1" id="KW-0732">Signal</keyword>
<protein>
    <submittedName>
        <fullName evidence="2">Uncharacterized protein</fullName>
    </submittedName>
</protein>
<feature type="chain" id="PRO_5020513820" evidence="1">
    <location>
        <begin position="20"/>
        <end position="278"/>
    </location>
</feature>
<keyword evidence="3" id="KW-1185">Reference proteome</keyword>
<dbReference type="EMBL" id="CP034456">
    <property type="protein sequence ID" value="QBM85773.1"/>
    <property type="molecule type" value="Genomic_DNA"/>
</dbReference>
<name>A0A4V1ADH9_9ASCO</name>
<reference evidence="3" key="1">
    <citation type="submission" date="2019-03" db="EMBL/GenBank/DDBJ databases">
        <title>Snf2 controls pulcherriminic acid biosynthesis and connects pigmentation and antifungal activity of the yeast Metschnikowia pulcherrima.</title>
        <authorList>
            <person name="Gore-Lloyd D."/>
            <person name="Sumann I."/>
            <person name="Brachmann A.O."/>
            <person name="Schneeberger K."/>
            <person name="Ortiz-Merino R.A."/>
            <person name="Moreno-Beltran M."/>
            <person name="Schlaefli M."/>
            <person name="Kirner P."/>
            <person name="Santos Kron A."/>
            <person name="Wolfe K.H."/>
            <person name="Piel J."/>
            <person name="Ahrens C.H."/>
            <person name="Henk D."/>
            <person name="Freimoser F.M."/>
        </authorList>
    </citation>
    <scope>NUCLEOTIDE SEQUENCE [LARGE SCALE GENOMIC DNA]</scope>
    <source>
        <strain evidence="3">APC 1.2</strain>
    </source>
</reference>
<gene>
    <name evidence="2" type="ORF">METSCH_A03980</name>
</gene>
<feature type="signal peptide" evidence="1">
    <location>
        <begin position="1"/>
        <end position="19"/>
    </location>
</feature>
<evidence type="ECO:0000313" key="3">
    <source>
        <dbReference type="Proteomes" id="UP000292447"/>
    </source>
</evidence>